<dbReference type="Pfam" id="PF00535">
    <property type="entry name" value="Glycos_transf_2"/>
    <property type="match status" value="1"/>
</dbReference>
<evidence type="ECO:0000313" key="3">
    <source>
        <dbReference type="Proteomes" id="UP000218181"/>
    </source>
</evidence>
<comment type="caution">
    <text evidence="2">The sequence shown here is derived from an EMBL/GenBank/DDBJ whole genome shotgun (WGS) entry which is preliminary data.</text>
</comment>
<dbReference type="AlphaFoldDB" id="A0A2A5RMA9"/>
<reference evidence="2 3" key="1">
    <citation type="submission" date="2014-12" db="EMBL/GenBank/DDBJ databases">
        <title>Draft genome sequences of 10 type strains of Lactococcus.</title>
        <authorList>
            <person name="Sun Z."/>
            <person name="Zhong Z."/>
            <person name="Liu W."/>
            <person name="Zhang W."/>
            <person name="Zhang H."/>
        </authorList>
    </citation>
    <scope>NUCLEOTIDE SEQUENCE [LARGE SCALE GENOMIC DNA]</scope>
    <source>
        <strain evidence="2 3">JCM 16395</strain>
    </source>
</reference>
<protein>
    <recommendedName>
        <fullName evidence="1">Glycosyltransferase 2-like domain-containing protein</fullName>
    </recommendedName>
</protein>
<name>A0A2A5RMA9_9LACT</name>
<dbReference type="Proteomes" id="UP000218181">
    <property type="component" value="Unassembled WGS sequence"/>
</dbReference>
<accession>A0A2A5RMA9</accession>
<keyword evidence="3" id="KW-1185">Reference proteome</keyword>
<dbReference type="RefSeq" id="WP_096817763.1">
    <property type="nucleotide sequence ID" value="NZ_JXJU01000004.1"/>
</dbReference>
<dbReference type="STRING" id="1291764.GCA_001311235_02063"/>
<dbReference type="InterPro" id="IPR001173">
    <property type="entry name" value="Glyco_trans_2-like"/>
</dbReference>
<dbReference type="OrthoDB" id="9802649at2"/>
<dbReference type="EMBL" id="JXJU01000004">
    <property type="protein sequence ID" value="PCS00444.1"/>
    <property type="molecule type" value="Genomic_DNA"/>
</dbReference>
<evidence type="ECO:0000313" key="2">
    <source>
        <dbReference type="EMBL" id="PCS00444.1"/>
    </source>
</evidence>
<feature type="domain" description="Glycosyltransferase 2-like" evidence="1">
    <location>
        <begin position="6"/>
        <end position="122"/>
    </location>
</feature>
<evidence type="ECO:0000259" key="1">
    <source>
        <dbReference type="Pfam" id="PF00535"/>
    </source>
</evidence>
<gene>
    <name evidence="2" type="ORF">RT41_GL001331</name>
</gene>
<dbReference type="SUPFAM" id="SSF53448">
    <property type="entry name" value="Nucleotide-diphospho-sugar transferases"/>
    <property type="match status" value="1"/>
</dbReference>
<dbReference type="Gene3D" id="3.90.550.10">
    <property type="entry name" value="Spore Coat Polysaccharide Biosynthesis Protein SpsA, Chain A"/>
    <property type="match status" value="1"/>
</dbReference>
<sequence>MEKTAVLMATYNAADLIVSQLDTIRLQELPADYVIFRDDHSSDQTVQFLKNYIEKYELKGWQIFENDKNIGWRLNFRLLLIDGLKTDASFFFFSDQDNIWLADKNKVQIEVMLEFPEIELLSADIEIKKLSQESSDLPSWFTYFQFDDREEMISKYPKRLLYQSYRVGWVDVMRRGFVEDMIEFWQPDYNVTHDVLNSTLSSLLGTGFNLNRIVGTHVLHQHNATGKKLLTLRSPKNVHLSELKKFVGFYDILYHVLEKRKINQAEEMKNYRDFYQRRLENAKSKHLLPVVKQILVDWHYYPAMSSRVRDLYFAFRK</sequence>
<proteinExistence type="predicted"/>
<organism evidence="2 3">
    <name type="scientific">Lactococcus fujiensis JCM 16395</name>
    <dbReference type="NCBI Taxonomy" id="1291764"/>
    <lineage>
        <taxon>Bacteria</taxon>
        <taxon>Bacillati</taxon>
        <taxon>Bacillota</taxon>
        <taxon>Bacilli</taxon>
        <taxon>Lactobacillales</taxon>
        <taxon>Streptococcaceae</taxon>
        <taxon>Lactococcus</taxon>
    </lineage>
</organism>
<dbReference type="InterPro" id="IPR029044">
    <property type="entry name" value="Nucleotide-diphossugar_trans"/>
</dbReference>